<reference evidence="2 3" key="1">
    <citation type="submission" date="2019-08" db="EMBL/GenBank/DDBJ databases">
        <title>The genome of the soybean aphid Biotype 1, its phylome, world population structure and adaptation to the North American continent.</title>
        <authorList>
            <person name="Giordano R."/>
            <person name="Donthu R.K."/>
            <person name="Hernandez A.G."/>
            <person name="Wright C.L."/>
            <person name="Zimin A.V."/>
        </authorList>
    </citation>
    <scope>NUCLEOTIDE SEQUENCE [LARGE SCALE GENOMIC DNA]</scope>
    <source>
        <tissue evidence="2">Whole aphids</tissue>
    </source>
</reference>
<dbReference type="Proteomes" id="UP000475862">
    <property type="component" value="Unassembled WGS sequence"/>
</dbReference>
<evidence type="ECO:0000313" key="3">
    <source>
        <dbReference type="Proteomes" id="UP000475862"/>
    </source>
</evidence>
<dbReference type="EMBL" id="VYZN01000019">
    <property type="protein sequence ID" value="KAE9536939.1"/>
    <property type="molecule type" value="Genomic_DNA"/>
</dbReference>
<accession>A0A6G0TQB8</accession>
<dbReference type="AlphaFoldDB" id="A0A6G0TQB8"/>
<comment type="caution">
    <text evidence="2">The sequence shown here is derived from an EMBL/GenBank/DDBJ whole genome shotgun (WGS) entry which is preliminary data.</text>
</comment>
<feature type="chain" id="PRO_5026181125" evidence="1">
    <location>
        <begin position="20"/>
        <end position="171"/>
    </location>
</feature>
<evidence type="ECO:0000256" key="1">
    <source>
        <dbReference type="SAM" id="SignalP"/>
    </source>
</evidence>
<name>A0A6G0TQB8_APHGL</name>
<keyword evidence="3" id="KW-1185">Reference proteome</keyword>
<sequence length="171" mass="19745">MSTTSLESFTICVLFLVKSARLPICPTTFDVSLSDFGSNSCSSTVKCITMSYILFTKYKSKSKLLNLEVPYFTFTVKEIYHNYRIRYPSLIVRVANWSIFLLATGKAENDDLFCMVSLSRRLIKKKLTQFFYKYQKCISLLKLKITKTDKLRFHQTMSDGDTNEDLLNSSI</sequence>
<feature type="signal peptide" evidence="1">
    <location>
        <begin position="1"/>
        <end position="19"/>
    </location>
</feature>
<protein>
    <submittedName>
        <fullName evidence="2">Uncharacterized protein</fullName>
    </submittedName>
</protein>
<keyword evidence="1" id="KW-0732">Signal</keyword>
<gene>
    <name evidence="2" type="ORF">AGLY_006746</name>
</gene>
<organism evidence="2 3">
    <name type="scientific">Aphis glycines</name>
    <name type="common">Soybean aphid</name>
    <dbReference type="NCBI Taxonomy" id="307491"/>
    <lineage>
        <taxon>Eukaryota</taxon>
        <taxon>Metazoa</taxon>
        <taxon>Ecdysozoa</taxon>
        <taxon>Arthropoda</taxon>
        <taxon>Hexapoda</taxon>
        <taxon>Insecta</taxon>
        <taxon>Pterygota</taxon>
        <taxon>Neoptera</taxon>
        <taxon>Paraneoptera</taxon>
        <taxon>Hemiptera</taxon>
        <taxon>Sternorrhyncha</taxon>
        <taxon>Aphidomorpha</taxon>
        <taxon>Aphidoidea</taxon>
        <taxon>Aphididae</taxon>
        <taxon>Aphidini</taxon>
        <taxon>Aphis</taxon>
        <taxon>Aphis</taxon>
    </lineage>
</organism>
<evidence type="ECO:0000313" key="2">
    <source>
        <dbReference type="EMBL" id="KAE9536939.1"/>
    </source>
</evidence>
<proteinExistence type="predicted"/>